<dbReference type="EMBL" id="JAFCMP010000529">
    <property type="protein sequence ID" value="KAG5177114.1"/>
    <property type="molecule type" value="Genomic_DNA"/>
</dbReference>
<evidence type="ECO:0000256" key="2">
    <source>
        <dbReference type="ARBA" id="ARBA00022801"/>
    </source>
</evidence>
<evidence type="ECO:0000313" key="6">
    <source>
        <dbReference type="Proteomes" id="UP000664859"/>
    </source>
</evidence>
<name>A0A836C928_9STRA</name>
<comment type="caution">
    <text evidence="5">The sequence shown here is derived from an EMBL/GenBank/DDBJ whole genome shotgun (WGS) entry which is preliminary data.</text>
</comment>
<evidence type="ECO:0000256" key="3">
    <source>
        <dbReference type="ARBA" id="ARBA00022825"/>
    </source>
</evidence>
<accession>A0A836C928</accession>
<dbReference type="PANTHER" id="PTHR32060">
    <property type="entry name" value="TAIL-SPECIFIC PROTEASE"/>
    <property type="match status" value="1"/>
</dbReference>
<dbReference type="GO" id="GO:0004175">
    <property type="term" value="F:endopeptidase activity"/>
    <property type="evidence" value="ECO:0007669"/>
    <property type="project" value="TreeGrafter"/>
</dbReference>
<dbReference type="Gene3D" id="2.30.42.10">
    <property type="match status" value="1"/>
</dbReference>
<evidence type="ECO:0000313" key="5">
    <source>
        <dbReference type="EMBL" id="KAG5177114.1"/>
    </source>
</evidence>
<dbReference type="Pfam" id="PF03572">
    <property type="entry name" value="Peptidase_S41"/>
    <property type="match status" value="1"/>
</dbReference>
<evidence type="ECO:0000259" key="4">
    <source>
        <dbReference type="SMART" id="SM00245"/>
    </source>
</evidence>
<protein>
    <submittedName>
        <fullName evidence="5">ClpP/crotonase-like domain-containing protein</fullName>
    </submittedName>
</protein>
<dbReference type="InterPro" id="IPR036034">
    <property type="entry name" value="PDZ_sf"/>
</dbReference>
<proteinExistence type="predicted"/>
<dbReference type="GO" id="GO:0008236">
    <property type="term" value="F:serine-type peptidase activity"/>
    <property type="evidence" value="ECO:0007669"/>
    <property type="project" value="UniProtKB-KW"/>
</dbReference>
<dbReference type="SMART" id="SM00245">
    <property type="entry name" value="TSPc"/>
    <property type="match status" value="1"/>
</dbReference>
<feature type="domain" description="Tail specific protease" evidence="4">
    <location>
        <begin position="329"/>
        <end position="522"/>
    </location>
</feature>
<reference evidence="5" key="1">
    <citation type="submission" date="2021-02" db="EMBL/GenBank/DDBJ databases">
        <title>First Annotated Genome of the Yellow-green Alga Tribonema minus.</title>
        <authorList>
            <person name="Mahan K.M."/>
        </authorList>
    </citation>
    <scope>NUCLEOTIDE SEQUENCE</scope>
    <source>
        <strain evidence="5">UTEX B ZZ1240</strain>
    </source>
</reference>
<dbReference type="InterPro" id="IPR029045">
    <property type="entry name" value="ClpP/crotonase-like_dom_sf"/>
</dbReference>
<dbReference type="PANTHER" id="PTHR32060:SF22">
    <property type="entry name" value="CARBOXYL-TERMINAL-PROCESSING PEPTIDASE 3, CHLOROPLASTIC"/>
    <property type="match status" value="1"/>
</dbReference>
<evidence type="ECO:0000256" key="1">
    <source>
        <dbReference type="ARBA" id="ARBA00022670"/>
    </source>
</evidence>
<keyword evidence="1" id="KW-0645">Protease</keyword>
<keyword evidence="3" id="KW-0720">Serine protease</keyword>
<dbReference type="InterPro" id="IPR004447">
    <property type="entry name" value="Peptidase_S41A"/>
</dbReference>
<dbReference type="InterPro" id="IPR005151">
    <property type="entry name" value="Tail-specific_protease"/>
</dbReference>
<dbReference type="GO" id="GO:0006508">
    <property type="term" value="P:proteolysis"/>
    <property type="evidence" value="ECO:0007669"/>
    <property type="project" value="UniProtKB-KW"/>
</dbReference>
<dbReference type="AlphaFoldDB" id="A0A836C928"/>
<dbReference type="SUPFAM" id="SSF52096">
    <property type="entry name" value="ClpP/crotonase"/>
    <property type="match status" value="1"/>
</dbReference>
<dbReference type="OrthoDB" id="43580at2759"/>
<dbReference type="Gene3D" id="3.90.226.10">
    <property type="entry name" value="2-enoyl-CoA Hydratase, Chain A, domain 1"/>
    <property type="match status" value="1"/>
</dbReference>
<dbReference type="CDD" id="cd07560">
    <property type="entry name" value="Peptidase_S41_CPP"/>
    <property type="match status" value="1"/>
</dbReference>
<gene>
    <name evidence="5" type="ORF">JKP88DRAFT_265155</name>
</gene>
<sequence length="561" mass="59121">MEPAAEDSAALCSARQSTKKNHYRRHLDVKAYALATAAFGPFAVIDNEASALVTAKAERLRPGGGVDQSKYTDADWERLKLEAAEGVLARSLKTRGRVAKPGSQDWTHEEVGALLAKLGDPHTRHLKPGMLGSKVQADEGRELGLGLEVHRARRPQYLPLATQHLWRETTGGSGAQQEAAAAEPGAVALRAIASARSSVPVPVLGVSALAEVALTGKRKRRAYWAPTIALAVGGATYLDAVVDCARPLVVHGVAPGSAAQEEGVKVGDHVLRVGSRPYNLVSPHMISDGHRALNAEHHHQPRWRLAEGQSLDVLVWTPPAPKSDAAASAQPRPVSLTERPVERMTVESEMKRGPGGALGYMHIRDFSKLTGQEAQDALSVLIEEGAQGIVLDLRDNPGGSIGGGVEIPSLFLPPNTPVMVLEDANGQKETVNTRKCAVKCWDLPLVVLADGGSASSSEIIIGALKDHGRAVIVGENTYGKGLAQGLFPLSDGSGASVSIFRMCTPSGCAFQGAGIAPHKRAAAAAIQVETLDPAELSREVLPPPAAQGAGEGGRGLMFWRH</sequence>
<organism evidence="5 6">
    <name type="scientific">Tribonema minus</name>
    <dbReference type="NCBI Taxonomy" id="303371"/>
    <lineage>
        <taxon>Eukaryota</taxon>
        <taxon>Sar</taxon>
        <taxon>Stramenopiles</taxon>
        <taxon>Ochrophyta</taxon>
        <taxon>PX clade</taxon>
        <taxon>Xanthophyceae</taxon>
        <taxon>Tribonematales</taxon>
        <taxon>Tribonemataceae</taxon>
        <taxon>Tribonema</taxon>
    </lineage>
</organism>
<keyword evidence="2" id="KW-0378">Hydrolase</keyword>
<dbReference type="Gene3D" id="3.30.750.44">
    <property type="match status" value="1"/>
</dbReference>
<keyword evidence="6" id="KW-1185">Reference proteome</keyword>
<dbReference type="SUPFAM" id="SSF50156">
    <property type="entry name" value="PDZ domain-like"/>
    <property type="match status" value="1"/>
</dbReference>
<dbReference type="Proteomes" id="UP000664859">
    <property type="component" value="Unassembled WGS sequence"/>
</dbReference>